<reference evidence="1" key="1">
    <citation type="submission" date="2023-11" db="EMBL/GenBank/DDBJ databases">
        <authorList>
            <person name="Poullet M."/>
        </authorList>
    </citation>
    <scope>NUCLEOTIDE SEQUENCE</scope>
    <source>
        <strain evidence="1">E1834</strain>
    </source>
</reference>
<dbReference type="Proteomes" id="UP001497535">
    <property type="component" value="Unassembled WGS sequence"/>
</dbReference>
<proteinExistence type="predicted"/>
<accession>A0ACB0ZHV8</accession>
<evidence type="ECO:0000313" key="2">
    <source>
        <dbReference type="Proteomes" id="UP001497535"/>
    </source>
</evidence>
<organism evidence="1 2">
    <name type="scientific">Meloidogyne enterolobii</name>
    <name type="common">Root-knot nematode worm</name>
    <name type="synonym">Meloidogyne mayaguensis</name>
    <dbReference type="NCBI Taxonomy" id="390850"/>
    <lineage>
        <taxon>Eukaryota</taxon>
        <taxon>Metazoa</taxon>
        <taxon>Ecdysozoa</taxon>
        <taxon>Nematoda</taxon>
        <taxon>Chromadorea</taxon>
        <taxon>Rhabditida</taxon>
        <taxon>Tylenchina</taxon>
        <taxon>Tylenchomorpha</taxon>
        <taxon>Tylenchoidea</taxon>
        <taxon>Meloidogynidae</taxon>
        <taxon>Meloidogyninae</taxon>
        <taxon>Meloidogyne</taxon>
    </lineage>
</organism>
<comment type="caution">
    <text evidence="1">The sequence shown here is derived from an EMBL/GenBank/DDBJ whole genome shotgun (WGS) entry which is preliminary data.</text>
</comment>
<sequence>MSGDLNLGLNTLATRIDTLVPETPTQQRLKTAEQNANLISLTPVNTVGTSQQQNNHTLNQITNIANNENSENEDEEVGLIGGLTFDYVPNTHGPIPIYSGESSGTFSSWAQKFLDYMEGTGQKLDEPSKIGRLKMFLDGIPRQTHQ</sequence>
<evidence type="ECO:0000313" key="1">
    <source>
        <dbReference type="EMBL" id="CAK5077933.1"/>
    </source>
</evidence>
<gene>
    <name evidence="1" type="ORF">MENTE1834_LOCUS24965</name>
</gene>
<protein>
    <submittedName>
        <fullName evidence="1">Uncharacterized protein</fullName>
    </submittedName>
</protein>
<dbReference type="EMBL" id="CAVMJV010000034">
    <property type="protein sequence ID" value="CAK5077933.1"/>
    <property type="molecule type" value="Genomic_DNA"/>
</dbReference>
<keyword evidence="2" id="KW-1185">Reference proteome</keyword>
<name>A0ACB0ZHV8_MELEN</name>